<dbReference type="InterPro" id="IPR036388">
    <property type="entry name" value="WH-like_DNA-bd_sf"/>
</dbReference>
<organism evidence="2 3">
    <name type="scientific">Roseomonas elaeocarpi</name>
    <dbReference type="NCBI Taxonomy" id="907779"/>
    <lineage>
        <taxon>Bacteria</taxon>
        <taxon>Pseudomonadati</taxon>
        <taxon>Pseudomonadota</taxon>
        <taxon>Alphaproteobacteria</taxon>
        <taxon>Acetobacterales</taxon>
        <taxon>Roseomonadaceae</taxon>
        <taxon>Roseomonas</taxon>
    </lineage>
</organism>
<dbReference type="InterPro" id="IPR005471">
    <property type="entry name" value="Tscrpt_reg_IclR_N"/>
</dbReference>
<reference evidence="2 3" key="1">
    <citation type="submission" date="2024-09" db="EMBL/GenBank/DDBJ databases">
        <authorList>
            <person name="Sun Q."/>
            <person name="Mori K."/>
        </authorList>
    </citation>
    <scope>NUCLEOTIDE SEQUENCE [LARGE SCALE GENOMIC DNA]</scope>
    <source>
        <strain evidence="2 3">TBRC 5777</strain>
    </source>
</reference>
<dbReference type="Pfam" id="PF09339">
    <property type="entry name" value="HTH_IclR"/>
    <property type="match status" value="1"/>
</dbReference>
<evidence type="ECO:0000313" key="2">
    <source>
        <dbReference type="EMBL" id="MFC0407890.1"/>
    </source>
</evidence>
<dbReference type="Gene3D" id="1.10.10.10">
    <property type="entry name" value="Winged helix-like DNA-binding domain superfamily/Winged helix DNA-binding domain"/>
    <property type="match status" value="1"/>
</dbReference>
<comment type="caution">
    <text evidence="2">The sequence shown here is derived from an EMBL/GenBank/DDBJ whole genome shotgun (WGS) entry which is preliminary data.</text>
</comment>
<feature type="domain" description="HTH iclR-type" evidence="1">
    <location>
        <begin position="28"/>
        <end position="72"/>
    </location>
</feature>
<gene>
    <name evidence="2" type="ORF">ACFFGY_06485</name>
</gene>
<dbReference type="SUPFAM" id="SSF46785">
    <property type="entry name" value="Winged helix' DNA-binding domain"/>
    <property type="match status" value="1"/>
</dbReference>
<protein>
    <submittedName>
        <fullName evidence="2">Helix-turn-helix domain-containing protein</fullName>
    </submittedName>
</protein>
<name>A0ABV6JRC3_9PROT</name>
<proteinExistence type="predicted"/>
<dbReference type="RefSeq" id="WP_377043619.1">
    <property type="nucleotide sequence ID" value="NZ_JBHLUN010000005.1"/>
</dbReference>
<evidence type="ECO:0000313" key="3">
    <source>
        <dbReference type="Proteomes" id="UP001589865"/>
    </source>
</evidence>
<accession>A0ABV6JRC3</accession>
<keyword evidence="3" id="KW-1185">Reference proteome</keyword>
<dbReference type="EMBL" id="JBHLUN010000005">
    <property type="protein sequence ID" value="MFC0407890.1"/>
    <property type="molecule type" value="Genomic_DNA"/>
</dbReference>
<evidence type="ECO:0000259" key="1">
    <source>
        <dbReference type="Pfam" id="PF09339"/>
    </source>
</evidence>
<dbReference type="Proteomes" id="UP001589865">
    <property type="component" value="Unassembled WGS sequence"/>
</dbReference>
<dbReference type="InterPro" id="IPR036390">
    <property type="entry name" value="WH_DNA-bd_sf"/>
</dbReference>
<sequence length="80" mass="8689">MPVRHENEGAAGRLILGSTQAKHVLALILIQFHGHGLPLSLAELAAQTGLRKSVLLRVLPAAVRLGYLVRDGAFEWRRTG</sequence>